<evidence type="ECO:0000256" key="1">
    <source>
        <dbReference type="SAM" id="MobiDB-lite"/>
    </source>
</evidence>
<comment type="caution">
    <text evidence="2">The sequence shown here is derived from an EMBL/GenBank/DDBJ whole genome shotgun (WGS) entry which is preliminary data.</text>
</comment>
<dbReference type="Proteomes" id="UP001565283">
    <property type="component" value="Unassembled WGS sequence"/>
</dbReference>
<feature type="region of interest" description="Disordered" evidence="1">
    <location>
        <begin position="164"/>
        <end position="191"/>
    </location>
</feature>
<dbReference type="RefSeq" id="WP_369948075.1">
    <property type="nucleotide sequence ID" value="NZ_JBCLSH010000008.1"/>
</dbReference>
<dbReference type="EMBL" id="JBCLSH010000008">
    <property type="protein sequence ID" value="MEY8443373.1"/>
    <property type="molecule type" value="Genomic_DNA"/>
</dbReference>
<feature type="compositionally biased region" description="Polar residues" evidence="1">
    <location>
        <begin position="171"/>
        <end position="181"/>
    </location>
</feature>
<sequence>MGKIESSVEAAQEAVQPLLNLEKPKFEKITLVESNIQGMKNALELMEEVEQTVTSIVDFAKNQAGKFVTLAQKKEQDDKHDRSLFSSELGGSGGGRSLDYETLKDRLSKKTDWQKYGREHLEEAGVFFKKDGSGYVIDGAKAVENIVGGVAECTFKYIEDGIERGRFGHSPKNNSRESSPYPTAPDFNPNP</sequence>
<reference evidence="2 3" key="1">
    <citation type="submission" date="2024-03" db="EMBL/GenBank/DDBJ databases">
        <title>Mouse gut bacterial collection (mGBC) of GemPharmatech.</title>
        <authorList>
            <person name="He Y."/>
            <person name="Dong L."/>
            <person name="Wu D."/>
            <person name="Gao X."/>
            <person name="Lin Z."/>
        </authorList>
    </citation>
    <scope>NUCLEOTIDE SEQUENCE [LARGE SCALE GENOMIC DNA]</scope>
    <source>
        <strain evidence="2 3">61-15</strain>
    </source>
</reference>
<protein>
    <recommendedName>
        <fullName evidence="4">LXG domain-containing protein</fullName>
    </recommendedName>
</protein>
<keyword evidence="3" id="KW-1185">Reference proteome</keyword>
<organism evidence="2 3">
    <name type="scientific">Lactococcus ileimucosae</name>
    <dbReference type="NCBI Taxonomy" id="2941329"/>
    <lineage>
        <taxon>Bacteria</taxon>
        <taxon>Bacillati</taxon>
        <taxon>Bacillota</taxon>
        <taxon>Bacilli</taxon>
        <taxon>Lactobacillales</taxon>
        <taxon>Streptococcaceae</taxon>
        <taxon>Lactococcus</taxon>
    </lineage>
</organism>
<evidence type="ECO:0000313" key="3">
    <source>
        <dbReference type="Proteomes" id="UP001565283"/>
    </source>
</evidence>
<feature type="region of interest" description="Disordered" evidence="1">
    <location>
        <begin position="79"/>
        <end position="98"/>
    </location>
</feature>
<evidence type="ECO:0008006" key="4">
    <source>
        <dbReference type="Google" id="ProtNLM"/>
    </source>
</evidence>
<evidence type="ECO:0000313" key="2">
    <source>
        <dbReference type="EMBL" id="MEY8443373.1"/>
    </source>
</evidence>
<proteinExistence type="predicted"/>
<gene>
    <name evidence="2" type="ORF">AALA52_03830</name>
</gene>
<name>A0ABV4D4N9_9LACT</name>
<accession>A0ABV4D4N9</accession>